<dbReference type="InterPro" id="IPR041614">
    <property type="entry name" value="DprA_WH"/>
</dbReference>
<dbReference type="InterPro" id="IPR036388">
    <property type="entry name" value="WH-like_DNA-bd_sf"/>
</dbReference>
<sequence>MLPTMGPVRLRKLLQVFETPERILSARGSALRAVDGIGAEVVEQITGWESIVDLPAELQRVREFGAQVITADSPMYPRQLREIHAPPIVLYVWGELMERDQHAIGVIGSRRTTHYGSECAKKLSYQLAYAGLTVVSGLARGIDTAAHQGALAAKGRTIAVIGSGLRKLYPPENAGLAEKIASGNGAVVSEFSMDVEPDRQTFPMRNRIISGWSHGILVVEAGLNSGALITASQALEQGRTVYAVPGHINAPTAHGSNRLIQQGAKLVMEASDILDDLEVLLPEAKPSPQAAARPLPTLTEDERRVYDAIEATETSIDDIATKSDLPSGNVSSTLLRLELKRLVKQLPGKYFVKLG</sequence>
<dbReference type="InterPro" id="IPR057666">
    <property type="entry name" value="DrpA_SLOG"/>
</dbReference>
<dbReference type="PANTHER" id="PTHR43022">
    <property type="entry name" value="PROTEIN SMF"/>
    <property type="match status" value="1"/>
</dbReference>
<comment type="similarity">
    <text evidence="1">Belongs to the DprA/Smf family.</text>
</comment>
<feature type="domain" description="DprA winged helix" evidence="3">
    <location>
        <begin position="289"/>
        <end position="349"/>
    </location>
</feature>
<dbReference type="InterPro" id="IPR003488">
    <property type="entry name" value="DprA"/>
</dbReference>
<dbReference type="SUPFAM" id="SSF102405">
    <property type="entry name" value="MCP/YpsA-like"/>
    <property type="match status" value="1"/>
</dbReference>
<feature type="domain" description="Smf/DprA SLOG" evidence="2">
    <location>
        <begin position="67"/>
        <end position="277"/>
    </location>
</feature>
<dbReference type="NCBIfam" id="TIGR00732">
    <property type="entry name" value="dprA"/>
    <property type="match status" value="1"/>
</dbReference>
<evidence type="ECO:0000259" key="3">
    <source>
        <dbReference type="Pfam" id="PF17782"/>
    </source>
</evidence>
<accession>A0A6J4HU51</accession>
<dbReference type="InterPro" id="IPR010994">
    <property type="entry name" value="RuvA_2-like"/>
</dbReference>
<dbReference type="GO" id="GO:0009294">
    <property type="term" value="P:DNA-mediated transformation"/>
    <property type="evidence" value="ECO:0007669"/>
    <property type="project" value="InterPro"/>
</dbReference>
<dbReference type="SUPFAM" id="SSF47781">
    <property type="entry name" value="RuvA domain 2-like"/>
    <property type="match status" value="1"/>
</dbReference>
<dbReference type="Pfam" id="PF02481">
    <property type="entry name" value="DNA_processg_A"/>
    <property type="match status" value="1"/>
</dbReference>
<protein>
    <submittedName>
        <fullName evidence="4">Rossmann fold nucleotide-binding protein Smf possibly involved in DNA uptake</fullName>
    </submittedName>
</protein>
<dbReference type="AlphaFoldDB" id="A0A6J4HU51"/>
<dbReference type="PANTHER" id="PTHR43022:SF1">
    <property type="entry name" value="PROTEIN SMF"/>
    <property type="match status" value="1"/>
</dbReference>
<evidence type="ECO:0000313" key="4">
    <source>
        <dbReference type="EMBL" id="CAA9233444.1"/>
    </source>
</evidence>
<gene>
    <name evidence="4" type="ORF">AVDCRST_MAG42-1253</name>
</gene>
<dbReference type="Gene3D" id="3.40.50.450">
    <property type="match status" value="1"/>
</dbReference>
<dbReference type="Pfam" id="PF17782">
    <property type="entry name" value="WHD_DprA"/>
    <property type="match status" value="1"/>
</dbReference>
<evidence type="ECO:0000256" key="1">
    <source>
        <dbReference type="ARBA" id="ARBA00006525"/>
    </source>
</evidence>
<reference evidence="4" key="1">
    <citation type="submission" date="2020-02" db="EMBL/GenBank/DDBJ databases">
        <authorList>
            <person name="Meier V. D."/>
        </authorList>
    </citation>
    <scope>NUCLEOTIDE SEQUENCE</scope>
    <source>
        <strain evidence="4">AVDCRST_MAG42</strain>
    </source>
</reference>
<dbReference type="Gene3D" id="1.10.10.10">
    <property type="entry name" value="Winged helix-like DNA-binding domain superfamily/Winged helix DNA-binding domain"/>
    <property type="match status" value="1"/>
</dbReference>
<proteinExistence type="inferred from homology"/>
<organism evidence="4">
    <name type="scientific">uncultured Chthoniobacterales bacterium</name>
    <dbReference type="NCBI Taxonomy" id="1836801"/>
    <lineage>
        <taxon>Bacteria</taxon>
        <taxon>Pseudomonadati</taxon>
        <taxon>Verrucomicrobiota</taxon>
        <taxon>Spartobacteria</taxon>
        <taxon>Chthoniobacterales</taxon>
        <taxon>environmental samples</taxon>
    </lineage>
</organism>
<evidence type="ECO:0000259" key="2">
    <source>
        <dbReference type="Pfam" id="PF02481"/>
    </source>
</evidence>
<dbReference type="EMBL" id="CADCTA010000055">
    <property type="protein sequence ID" value="CAA9233444.1"/>
    <property type="molecule type" value="Genomic_DNA"/>
</dbReference>
<name>A0A6J4HU51_9BACT</name>